<feature type="domain" description="Cadherin-like" evidence="1">
    <location>
        <begin position="541"/>
        <end position="635"/>
    </location>
</feature>
<dbReference type="NCBIfam" id="TIGR03661">
    <property type="entry name" value="T1SS_VCA0849"/>
    <property type="match status" value="1"/>
</dbReference>
<protein>
    <submittedName>
        <fullName evidence="2">Tandem-95 repeat protein</fullName>
    </submittedName>
</protein>
<dbReference type="SUPFAM" id="SSF141072">
    <property type="entry name" value="CalX-like"/>
    <property type="match status" value="2"/>
</dbReference>
<sequence>MAETTETPVAETDTAAAAAAAGAASAPQDIPSLKAVQLIPDYVPARLPAGVVLGITGEVVIRTPDGTLRQLKVGDEIRKGDMILTSQDGIVEMNAEGSRLARSPLGADLLLEPPSAGLGEPGSLLPGLRIGRLNESLSGQSWDLAGAGEDLRGIGDLTTQDQPGAEVNAGIANVAPALNIVGSTVSEGGGTLPFTVTLTQPSDRPLVVTLETGSPADSATPIVDYGPIEHSLDGVTWTVGNVVQVPPGVTEIQVRVPIVQDNIHEPNETVTLIGTVTDPITNLPGGGSGVGVIVNDDAAPTVTTVTPRNPDTDNDNIADVIEGTGTPNTVTYDVVLSNPSSTPTTFAVSLAGVATGLTAAANPAADLGAMTVTYPGGTPIPVIGGTLTVPAGVTTFVIELLTQPDGIDETHETFQLGVGGVDRLVTITDDDASPIVASSGINAREEGPNVSLGLTAPTDPDAGSTLTITVTGLPAIGSVLLADGTPVGNNATLTAQQLAGLQYQPPADHVAGAPVGDFTYSVSDGINATTGRTTITLEAINDRPVANNDALGATEDTVTTYTVAQLLANDTDVDNPPEDLRVVSVTSGTGGSAMLNNDGTVSFTPNANFNGQASFTYTISDGSLESTPATATINVASVNDLPVINLPATGAAGLTTSEDIARVFSSANGNALTVSDADGPGTILTATVNVSQGQFTLATTVVDGLRISGDGSGSVQLVGTAAAINAALNGASFLNNPDQFSHTSGGAPAPGQPTPTLNLTVSDGEATVNSPTANLVVLAVSDIVNDTFLTNKDQGFTANLTSTFEDPNATITRINNTAVAIGDTIAVQDGTVQILSAHEIHYTPNPGFISPIIGADLLATSDFTFTVQAGGSTESAFYRVQVADTPAAPNAGVLSVNAPAADVLTGLAGQSDVFAWTLADAGTEVAPHAWQVNNFDAAPLSQNGDVLDLRDVLVGATTGTIDAYLDFSQVGGSTVVTVNSDGQGAANLSITLQGVDLNASLGLGADAPDAQIVTALVAQGKLLADITAT</sequence>
<dbReference type="InterPro" id="IPR041690">
    <property type="entry name" value="Cadherin_5"/>
</dbReference>
<gene>
    <name evidence="2" type="ORF">Q8X39_06400</name>
</gene>
<dbReference type="EMBL" id="JAUZEE010000003">
    <property type="protein sequence ID" value="MDP4300261.1"/>
    <property type="molecule type" value="Genomic_DNA"/>
</dbReference>
<name>A0ABT9G1C5_LEPDI</name>
<accession>A0ABT9G1C5</accession>
<reference evidence="2 3" key="1">
    <citation type="submission" date="2023-08" db="EMBL/GenBank/DDBJ databases">
        <authorList>
            <person name="Roldan D.M."/>
            <person name="Menes R.J."/>
        </authorList>
    </citation>
    <scope>NUCLEOTIDE SEQUENCE [LARGE SCALE GENOMIC DNA]</scope>
    <source>
        <strain evidence="2 3">CCM 2812</strain>
    </source>
</reference>
<dbReference type="Gene3D" id="2.60.40.2030">
    <property type="match status" value="2"/>
</dbReference>
<comment type="caution">
    <text evidence="2">The sequence shown here is derived from an EMBL/GenBank/DDBJ whole genome shotgun (WGS) entry which is preliminary data.</text>
</comment>
<dbReference type="InterPro" id="IPR038081">
    <property type="entry name" value="CalX-like_sf"/>
</dbReference>
<dbReference type="NCBIfam" id="NF012211">
    <property type="entry name" value="tand_rpt_95"/>
    <property type="match status" value="1"/>
</dbReference>
<proteinExistence type="predicted"/>
<evidence type="ECO:0000313" key="2">
    <source>
        <dbReference type="EMBL" id="MDP4300261.1"/>
    </source>
</evidence>
<keyword evidence="3" id="KW-1185">Reference proteome</keyword>
<dbReference type="Gene3D" id="2.60.40.3440">
    <property type="match status" value="1"/>
</dbReference>
<evidence type="ECO:0000313" key="3">
    <source>
        <dbReference type="Proteomes" id="UP001235760"/>
    </source>
</evidence>
<organism evidence="2 3">
    <name type="scientific">Leptothrix discophora</name>
    <dbReference type="NCBI Taxonomy" id="89"/>
    <lineage>
        <taxon>Bacteria</taxon>
        <taxon>Pseudomonadati</taxon>
        <taxon>Pseudomonadota</taxon>
        <taxon>Betaproteobacteria</taxon>
        <taxon>Burkholderiales</taxon>
        <taxon>Sphaerotilaceae</taxon>
        <taxon>Leptothrix</taxon>
    </lineage>
</organism>
<dbReference type="Pfam" id="PF17892">
    <property type="entry name" value="Cadherin_5"/>
    <property type="match status" value="1"/>
</dbReference>
<evidence type="ECO:0000259" key="1">
    <source>
        <dbReference type="Pfam" id="PF17892"/>
    </source>
</evidence>
<dbReference type="Proteomes" id="UP001235760">
    <property type="component" value="Unassembled WGS sequence"/>
</dbReference>
<dbReference type="RefSeq" id="WP_305748825.1">
    <property type="nucleotide sequence ID" value="NZ_JAUZEE010000003.1"/>
</dbReference>
<dbReference type="InterPro" id="IPR019960">
    <property type="entry name" value="T1SS_VCA0849"/>
</dbReference>